<name>A0A183I0A4_9BILA</name>
<organism evidence="3">
    <name type="scientific">Onchocerca flexuosa</name>
    <dbReference type="NCBI Taxonomy" id="387005"/>
    <lineage>
        <taxon>Eukaryota</taxon>
        <taxon>Metazoa</taxon>
        <taxon>Ecdysozoa</taxon>
        <taxon>Nematoda</taxon>
        <taxon>Chromadorea</taxon>
        <taxon>Rhabditida</taxon>
        <taxon>Spirurina</taxon>
        <taxon>Spiruromorpha</taxon>
        <taxon>Filarioidea</taxon>
        <taxon>Onchocercidae</taxon>
        <taxon>Onchocerca</taxon>
    </lineage>
</organism>
<gene>
    <name evidence="1" type="ORF">OFLC_LOCUS13166</name>
</gene>
<evidence type="ECO:0000313" key="2">
    <source>
        <dbReference type="Proteomes" id="UP000267606"/>
    </source>
</evidence>
<evidence type="ECO:0000313" key="1">
    <source>
        <dbReference type="EMBL" id="VDP13060.1"/>
    </source>
</evidence>
<protein>
    <submittedName>
        <fullName evidence="3">Transposase</fullName>
    </submittedName>
</protein>
<accession>A0A183I0A4</accession>
<reference evidence="3" key="1">
    <citation type="submission" date="2016-06" db="UniProtKB">
        <authorList>
            <consortium name="WormBaseParasite"/>
        </authorList>
    </citation>
    <scope>IDENTIFICATION</scope>
</reference>
<dbReference type="AlphaFoldDB" id="A0A183I0A4"/>
<reference evidence="1 2" key="2">
    <citation type="submission" date="2018-11" db="EMBL/GenBank/DDBJ databases">
        <authorList>
            <consortium name="Pathogen Informatics"/>
        </authorList>
    </citation>
    <scope>NUCLEOTIDE SEQUENCE [LARGE SCALE GENOMIC DNA]</scope>
</reference>
<dbReference type="EMBL" id="UZAJ01040069">
    <property type="protein sequence ID" value="VDP13060.1"/>
    <property type="molecule type" value="Genomic_DNA"/>
</dbReference>
<sequence>MESTLQLLSKWIKLYANLRAHMACTHDGWINLRLYMMDGWMDGSFPSLSVRGMGALGRSKCKQSVSRCELKAHCIKSASSSRSNSG</sequence>
<proteinExistence type="predicted"/>
<evidence type="ECO:0000313" key="3">
    <source>
        <dbReference type="WBParaSite" id="OFLC_0001316701-mRNA-1"/>
    </source>
</evidence>
<keyword evidence="2" id="KW-1185">Reference proteome</keyword>
<dbReference type="WBParaSite" id="OFLC_0001316701-mRNA-1">
    <property type="protein sequence ID" value="OFLC_0001316701-mRNA-1"/>
    <property type="gene ID" value="OFLC_0001316701"/>
</dbReference>
<dbReference type="Proteomes" id="UP000267606">
    <property type="component" value="Unassembled WGS sequence"/>
</dbReference>